<evidence type="ECO:0000256" key="3">
    <source>
        <dbReference type="ARBA" id="ARBA00022669"/>
    </source>
</evidence>
<dbReference type="Pfam" id="PF00704">
    <property type="entry name" value="Glyco_hydro_18"/>
    <property type="match status" value="1"/>
</dbReference>
<dbReference type="EC" id="3.2.1.14" evidence="2"/>
<gene>
    <name evidence="10" type="ORF">NECHADRAFT_81104</name>
</gene>
<dbReference type="SUPFAM" id="SSF54556">
    <property type="entry name" value="Chitinase insertion domain"/>
    <property type="match status" value="1"/>
</dbReference>
<protein>
    <recommendedName>
        <fullName evidence="2">chitinase</fullName>
        <ecNumber evidence="2">3.2.1.14</ecNumber>
    </recommendedName>
</protein>
<feature type="signal peptide" evidence="7">
    <location>
        <begin position="1"/>
        <end position="30"/>
    </location>
</feature>
<dbReference type="OrthoDB" id="73875at2759"/>
<evidence type="ECO:0000313" key="11">
    <source>
        <dbReference type="Proteomes" id="UP000005206"/>
    </source>
</evidence>
<dbReference type="PROSITE" id="PS00026">
    <property type="entry name" value="CHIT_BIND_I_1"/>
    <property type="match status" value="1"/>
</dbReference>
<reference evidence="10 11" key="1">
    <citation type="journal article" date="2009" name="PLoS Genet.">
        <title>The genome of Nectria haematococca: contribution of supernumerary chromosomes to gene expansion.</title>
        <authorList>
            <person name="Coleman J.J."/>
            <person name="Rounsley S.D."/>
            <person name="Rodriguez-Carres M."/>
            <person name="Kuo A."/>
            <person name="Wasmann C.C."/>
            <person name="Grimwood J."/>
            <person name="Schmutz J."/>
            <person name="Taga M."/>
            <person name="White G.J."/>
            <person name="Zhou S."/>
            <person name="Schwartz D.C."/>
            <person name="Freitag M."/>
            <person name="Ma L.J."/>
            <person name="Danchin E.G."/>
            <person name="Henrissat B."/>
            <person name="Coutinho P.M."/>
            <person name="Nelson D.R."/>
            <person name="Straney D."/>
            <person name="Napoli C.A."/>
            <person name="Barker B.M."/>
            <person name="Gribskov M."/>
            <person name="Rep M."/>
            <person name="Kroken S."/>
            <person name="Molnar I."/>
            <person name="Rensing C."/>
            <person name="Kennell J.C."/>
            <person name="Zamora J."/>
            <person name="Farman M.L."/>
            <person name="Selker E.U."/>
            <person name="Salamov A."/>
            <person name="Shapiro H."/>
            <person name="Pangilinan J."/>
            <person name="Lindquist E."/>
            <person name="Lamers C."/>
            <person name="Grigoriev I.V."/>
            <person name="Geiser D.M."/>
            <person name="Covert S.F."/>
            <person name="Temporini E."/>
            <person name="Vanetten H.D."/>
        </authorList>
    </citation>
    <scope>NUCLEOTIDE SEQUENCE [LARGE SCALE GENOMIC DNA]</scope>
    <source>
        <strain evidence="11">ATCC MYA-4622 / CBS 123669 / FGSC 9596 / NRRL 45880 / 77-13-4</strain>
    </source>
</reference>
<dbReference type="InterPro" id="IPR053214">
    <property type="entry name" value="LysM12-like"/>
</dbReference>
<dbReference type="SMART" id="SM00636">
    <property type="entry name" value="Glyco_18"/>
    <property type="match status" value="1"/>
</dbReference>
<dbReference type="Pfam" id="PF00187">
    <property type="entry name" value="Chitin_bind_1"/>
    <property type="match status" value="1"/>
</dbReference>
<dbReference type="STRING" id="660122.C7ZGN3"/>
<evidence type="ECO:0000259" key="9">
    <source>
        <dbReference type="PROSITE" id="PS51910"/>
    </source>
</evidence>
<feature type="disulfide bond" evidence="5">
    <location>
        <begin position="75"/>
        <end position="87"/>
    </location>
</feature>
<comment type="caution">
    <text evidence="5">Lacks conserved residue(s) required for the propagation of feature annotation.</text>
</comment>
<dbReference type="OMA" id="WEAWNSQ"/>
<feature type="region of interest" description="Disordered" evidence="6">
    <location>
        <begin position="1152"/>
        <end position="1180"/>
    </location>
</feature>
<evidence type="ECO:0000256" key="6">
    <source>
        <dbReference type="SAM" id="MobiDB-lite"/>
    </source>
</evidence>
<keyword evidence="5" id="KW-1015">Disulfide bond</keyword>
<keyword evidence="7" id="KW-0732">Signal</keyword>
<dbReference type="PANTHER" id="PTHR47700:SF2">
    <property type="entry name" value="CHITINASE"/>
    <property type="match status" value="1"/>
</dbReference>
<dbReference type="CDD" id="cd06922">
    <property type="entry name" value="ChtBD1_GH18_1"/>
    <property type="match status" value="1"/>
</dbReference>
<feature type="domain" description="Chitin-binding type-1" evidence="8">
    <location>
        <begin position="66"/>
        <end position="104"/>
    </location>
</feature>
<proteinExistence type="inferred from homology"/>
<dbReference type="GO" id="GO:0008843">
    <property type="term" value="F:endochitinase activity"/>
    <property type="evidence" value="ECO:0007669"/>
    <property type="project" value="UniProtKB-EC"/>
</dbReference>
<dbReference type="RefSeq" id="XP_003042656.1">
    <property type="nucleotide sequence ID" value="XM_003042610.1"/>
</dbReference>
<dbReference type="PROSITE" id="PS51910">
    <property type="entry name" value="GH18_2"/>
    <property type="match status" value="1"/>
</dbReference>
<dbReference type="eggNOG" id="KOG2806">
    <property type="taxonomic scope" value="Eukaryota"/>
</dbReference>
<evidence type="ECO:0000256" key="5">
    <source>
        <dbReference type="PROSITE-ProRule" id="PRU00261"/>
    </source>
</evidence>
<evidence type="ECO:0000256" key="4">
    <source>
        <dbReference type="ARBA" id="ARBA00023026"/>
    </source>
</evidence>
<dbReference type="Gene3D" id="3.30.60.10">
    <property type="entry name" value="Endochitinase-like"/>
    <property type="match status" value="2"/>
</dbReference>
<dbReference type="GO" id="GO:0005975">
    <property type="term" value="P:carbohydrate metabolic process"/>
    <property type="evidence" value="ECO:0007669"/>
    <property type="project" value="InterPro"/>
</dbReference>
<feature type="disulfide bond" evidence="5">
    <location>
        <begin position="142"/>
        <end position="146"/>
    </location>
</feature>
<accession>C7ZGN3</accession>
<dbReference type="Proteomes" id="UP000005206">
    <property type="component" value="Chromosome 6"/>
</dbReference>
<dbReference type="EMBL" id="GG698925">
    <property type="protein sequence ID" value="EEU36943.1"/>
    <property type="molecule type" value="Genomic_DNA"/>
</dbReference>
<dbReference type="Gene3D" id="3.10.50.10">
    <property type="match status" value="1"/>
</dbReference>
<evidence type="ECO:0000259" key="8">
    <source>
        <dbReference type="PROSITE" id="PS50941"/>
    </source>
</evidence>
<keyword evidence="4" id="KW-0843">Virulence</keyword>
<comment type="similarity">
    <text evidence="1">Belongs to the glycosyl hydrolase 18 family. Chitinase class V subfamily.</text>
</comment>
<dbReference type="InParanoid" id="C7ZGN3"/>
<feature type="domain" description="GH18" evidence="9">
    <location>
        <begin position="160"/>
        <end position="522"/>
    </location>
</feature>
<feature type="disulfide bond" evidence="5">
    <location>
        <begin position="119"/>
        <end position="131"/>
    </location>
</feature>
<feature type="disulfide bond" evidence="5">
    <location>
        <begin position="124"/>
        <end position="138"/>
    </location>
</feature>
<feature type="disulfide bond" evidence="5">
    <location>
        <begin position="98"/>
        <end position="102"/>
    </location>
</feature>
<dbReference type="HOGENOM" id="CLU_001837_2_0_1"/>
<dbReference type="InterPro" id="IPR036861">
    <property type="entry name" value="Endochitinase-like_sf"/>
</dbReference>
<dbReference type="KEGG" id="nhe:NECHADRAFT_81104"/>
<dbReference type="GeneID" id="9664791"/>
<keyword evidence="3 5" id="KW-0147">Chitin-binding</keyword>
<dbReference type="PANTHER" id="PTHR47700">
    <property type="entry name" value="V CHITINASE, PUTATIVE (AFU_ORTHOLOGUE AFUA_6G13720)-RELATED"/>
    <property type="match status" value="1"/>
</dbReference>
<dbReference type="CDD" id="cd00035">
    <property type="entry name" value="ChtBD1"/>
    <property type="match status" value="1"/>
</dbReference>
<dbReference type="SMART" id="SM00270">
    <property type="entry name" value="ChtBD1"/>
    <property type="match status" value="2"/>
</dbReference>
<dbReference type="Gene3D" id="3.20.20.80">
    <property type="entry name" value="Glycosidases"/>
    <property type="match status" value="1"/>
</dbReference>
<feature type="disulfide bond" evidence="5">
    <location>
        <begin position="80"/>
        <end position="94"/>
    </location>
</feature>
<dbReference type="InterPro" id="IPR017853">
    <property type="entry name" value="GH"/>
</dbReference>
<dbReference type="SUPFAM" id="SSF57016">
    <property type="entry name" value="Plant lectins/antimicrobial peptides"/>
    <property type="match status" value="2"/>
</dbReference>
<dbReference type="InterPro" id="IPR018371">
    <property type="entry name" value="Chitin-binding_1_CS"/>
</dbReference>
<evidence type="ECO:0000256" key="7">
    <source>
        <dbReference type="SAM" id="SignalP"/>
    </source>
</evidence>
<feature type="chain" id="PRO_5002988839" description="chitinase" evidence="7">
    <location>
        <begin position="31"/>
        <end position="1530"/>
    </location>
</feature>
<dbReference type="VEuPathDB" id="FungiDB:NECHADRAFT_81104"/>
<name>C7ZGN3_FUSV7</name>
<dbReference type="SUPFAM" id="SSF51445">
    <property type="entry name" value="(Trans)glycosidases"/>
    <property type="match status" value="1"/>
</dbReference>
<keyword evidence="11" id="KW-1185">Reference proteome</keyword>
<dbReference type="InterPro" id="IPR011583">
    <property type="entry name" value="Chitinase_II/V-like_cat"/>
</dbReference>
<dbReference type="GO" id="GO:0008061">
    <property type="term" value="F:chitin binding"/>
    <property type="evidence" value="ECO:0007669"/>
    <property type="project" value="UniProtKB-UniRule"/>
</dbReference>
<evidence type="ECO:0000313" key="10">
    <source>
        <dbReference type="EMBL" id="EEU36943.1"/>
    </source>
</evidence>
<dbReference type="InterPro" id="IPR001002">
    <property type="entry name" value="Chitin-bd_1"/>
</dbReference>
<organism evidence="10 11">
    <name type="scientific">Fusarium vanettenii (strain ATCC MYA-4622 / CBS 123669 / FGSC 9596 / NRRL 45880 / 77-13-4)</name>
    <name type="common">Fusarium solani subsp. pisi</name>
    <dbReference type="NCBI Taxonomy" id="660122"/>
    <lineage>
        <taxon>Eukaryota</taxon>
        <taxon>Fungi</taxon>
        <taxon>Dikarya</taxon>
        <taxon>Ascomycota</taxon>
        <taxon>Pezizomycotina</taxon>
        <taxon>Sordariomycetes</taxon>
        <taxon>Hypocreomycetidae</taxon>
        <taxon>Hypocreales</taxon>
        <taxon>Nectriaceae</taxon>
        <taxon>Fusarium</taxon>
        <taxon>Fusarium solani species complex</taxon>
        <taxon>Fusarium vanettenii</taxon>
    </lineage>
</organism>
<evidence type="ECO:0000256" key="2">
    <source>
        <dbReference type="ARBA" id="ARBA00012729"/>
    </source>
</evidence>
<dbReference type="InterPro" id="IPR001223">
    <property type="entry name" value="Glyco_hydro18_cat"/>
</dbReference>
<evidence type="ECO:0000256" key="1">
    <source>
        <dbReference type="ARBA" id="ARBA00008682"/>
    </source>
</evidence>
<dbReference type="PROSITE" id="PS50941">
    <property type="entry name" value="CHIT_BIND_I_2"/>
    <property type="match status" value="2"/>
</dbReference>
<sequence>MTNSLGHQRLSLLNLFVLFSFLLHSSLVLSYAHSHAKHDHLHHLHGQSLRAATLATTKATSTGQDDFTCGPDKPCSNEACCGEDGWCGYGPNYCGDGCQSNCDAKAECGQFAATAGKTCPLNVCCSQHGFCGTTADFCNDGCQSNCDSPKPNAAASDPQKVVIGYWETWNMDKPCGTMGPGEIPVELLTHLFVSFGYINADFQVTNMDGIDPAIYKTIGNVKARNPNLKIVIALGGWTFSDPGPWQDKFPSLASTKENRATFINNLLGFLSEYGYDGVDWEYPGADDRGGADGDGANYVALMKELREAINSRGRDYIVTFTAPSSYWYLRHFDLKGMETYVDWINLMSYDLHGVWDSDNPIGNQVLSHTNLTEIDYALDLFWRVGVEPSSIVLGLGFYGRSFELESASCWKPGCAFKGPGSPGRCSNTAGILSYAASSYHNSWGIEIMEILDKTGGTPYFDETAASRYMVYDGHSWISFDDAETFQMKIDYASKMGLHGLMIWAIDLDTPNLEALRSISNGELIGATKTPFSLVDLERIFPAEMLPPDDAEKDYALINFGSNANAGEIDPNQTGFGFVLITGDSAAVSSLKKREDEPEPLVFLDCPADVLEQPENETRVARVVCLSENVEGCFRVMERGVEGTIVEMPDNLHAQCAPNSLARAISLTESKDQSLPSTQSRRAVTSKVFDFAFDMNLNKTRRDTGDLKVRVDYSNVGGYWNAAVDSLGIQADDSLQRRIAKRFFAESQADWRTMYQDAEVHKSDGERFVNEEIDTPLFWDTTQDCEFEGEDYELGFGAHVGGKIKADFTYGFSMIAELSNILNVRQANGWLNVDGESDLNFSIGGVGEVDFDLAKKGNPTSTENKPVKLKGHTLHPSGNSRLSFQPYYKIDYTLGSFNNTDGEAGSDSAPYFDGKLSTRIKSDFGGFNMNFPPNPSDKLGTRNVDRESNRISMGNDNIIYNSGGAGGRFALGAFLSFGVKIDLGLFKDRRHLNIPIIDMSMDYRTVTEWSFFPSPDFTPETCLNTSVVTIALQNYEMDDDKTIGWSESEALPYIVSDSQRKGGDSSCYQDQPSLGADMAWGYGSDSNINPLTYMDEEAAKAIEGSDEELSCPTCLVCGKNRKTGTPCCGCANMDLELGDTDIPDYKSYRPEVDTGGPWPWPGYQSTSSLSRRGQPDPMDGQQWSRLESRIDGQATMTGKKVLICPRGKNDNGRKLALYGKTYGYPSFPKNALHQWEGIEGNKWDDISRYWGNTSMSCSDWEVDALRPHDTAWIRGANGKLEEVRAKYETEHVFEGQLIGDFFTEWLNKGKIVNQRPTPQNPTPKVPCAWTEQWILREDDSYPWRLDGDQRAFIYLLLAELGNASHLDRLTIFKARPNGMKGSMFGGKQSSALSAYTKMSAEQKLLATKEMGMVFEYMNNPIIWKKFCDTYEALYELFGEFDTFYAQHGTGSTIPSLQKEWKEFMEVVLTSLVARSKAAFEIHTIIAFGGIFTFDPSMLVHGIHWVKNIAVNQPKIRIDGTCPNLGPTDNGA</sequence>
<feature type="domain" description="Chitin-binding type-1" evidence="8">
    <location>
        <begin position="105"/>
        <end position="148"/>
    </location>
</feature>
<dbReference type="InterPro" id="IPR029070">
    <property type="entry name" value="Chitinase_insertion_sf"/>
</dbReference>